<dbReference type="InterPro" id="IPR036116">
    <property type="entry name" value="FN3_sf"/>
</dbReference>
<comment type="caution">
    <text evidence="1">The sequence shown here is derived from an EMBL/GenBank/DDBJ whole genome shotgun (WGS) entry which is preliminary data.</text>
</comment>
<dbReference type="CDD" id="cd00063">
    <property type="entry name" value="FN3"/>
    <property type="match status" value="1"/>
</dbReference>
<dbReference type="Gene3D" id="2.60.40.10">
    <property type="entry name" value="Immunoglobulins"/>
    <property type="match status" value="1"/>
</dbReference>
<name>A0A0B2V360_TOXCA</name>
<reference evidence="1 2" key="1">
    <citation type="submission" date="2014-11" db="EMBL/GenBank/DDBJ databases">
        <title>Genetic blueprint of the zoonotic pathogen Toxocara canis.</title>
        <authorList>
            <person name="Zhu X.-Q."/>
            <person name="Korhonen P.K."/>
            <person name="Cai H."/>
            <person name="Young N.D."/>
            <person name="Nejsum P."/>
            <person name="von Samson-Himmelstjerna G."/>
            <person name="Boag P.R."/>
            <person name="Tan P."/>
            <person name="Li Q."/>
            <person name="Min J."/>
            <person name="Yang Y."/>
            <person name="Wang X."/>
            <person name="Fang X."/>
            <person name="Hall R.S."/>
            <person name="Hofmann A."/>
            <person name="Sternberg P.W."/>
            <person name="Jex A.R."/>
            <person name="Gasser R.B."/>
        </authorList>
    </citation>
    <scope>NUCLEOTIDE SEQUENCE [LARGE SCALE GENOMIC DNA]</scope>
    <source>
        <strain evidence="1">PN_DK_2014</strain>
    </source>
</reference>
<sequence length="164" mass="17944">SAPEPPTLGEIRLLNLRDGLKCEVEWTPPKTPNGRITKYYVTVRGSVRYVSPGGTLSNDDFPSAEKDRCANYNGDDRGFTNADAIADFYSCRFGPLKVTVRGSVRYVSPGGTLSNDDFPSAEKDRCANYNGDDRGFTNADAIADFYSCRFAPLKVSHSLRIAAS</sequence>
<dbReference type="Proteomes" id="UP000031036">
    <property type="component" value="Unassembled WGS sequence"/>
</dbReference>
<protein>
    <recommendedName>
        <fullName evidence="3">Fibronectin type-III domain-containing protein</fullName>
    </recommendedName>
</protein>
<dbReference type="InterPro" id="IPR013783">
    <property type="entry name" value="Ig-like_fold"/>
</dbReference>
<organism evidence="1 2">
    <name type="scientific">Toxocara canis</name>
    <name type="common">Canine roundworm</name>
    <dbReference type="NCBI Taxonomy" id="6265"/>
    <lineage>
        <taxon>Eukaryota</taxon>
        <taxon>Metazoa</taxon>
        <taxon>Ecdysozoa</taxon>
        <taxon>Nematoda</taxon>
        <taxon>Chromadorea</taxon>
        <taxon>Rhabditida</taxon>
        <taxon>Spirurina</taxon>
        <taxon>Ascaridomorpha</taxon>
        <taxon>Ascaridoidea</taxon>
        <taxon>Toxocaridae</taxon>
        <taxon>Toxocara</taxon>
    </lineage>
</organism>
<feature type="non-terminal residue" evidence="1">
    <location>
        <position position="1"/>
    </location>
</feature>
<dbReference type="OrthoDB" id="6058203at2759"/>
<gene>
    <name evidence="1" type="ORF">Tcan_05524</name>
</gene>
<evidence type="ECO:0008006" key="3">
    <source>
        <dbReference type="Google" id="ProtNLM"/>
    </source>
</evidence>
<proteinExistence type="predicted"/>
<dbReference type="InterPro" id="IPR003961">
    <property type="entry name" value="FN3_dom"/>
</dbReference>
<dbReference type="AlphaFoldDB" id="A0A0B2V360"/>
<evidence type="ECO:0000313" key="2">
    <source>
        <dbReference type="Proteomes" id="UP000031036"/>
    </source>
</evidence>
<dbReference type="STRING" id="6265.A0A0B2V360"/>
<keyword evidence="2" id="KW-1185">Reference proteome</keyword>
<dbReference type="SUPFAM" id="SSF49265">
    <property type="entry name" value="Fibronectin type III"/>
    <property type="match status" value="1"/>
</dbReference>
<evidence type="ECO:0000313" key="1">
    <source>
        <dbReference type="EMBL" id="KHN75914.1"/>
    </source>
</evidence>
<dbReference type="EMBL" id="JPKZ01002595">
    <property type="protein sequence ID" value="KHN75914.1"/>
    <property type="molecule type" value="Genomic_DNA"/>
</dbReference>
<accession>A0A0B2V360</accession>